<dbReference type="Proteomes" id="UP000321261">
    <property type="component" value="Unassembled WGS sequence"/>
</dbReference>
<dbReference type="InterPro" id="IPR052552">
    <property type="entry name" value="YeaO-like"/>
</dbReference>
<dbReference type="PANTHER" id="PTHR36849:SF1">
    <property type="entry name" value="CYTOPLASMIC PROTEIN"/>
    <property type="match status" value="1"/>
</dbReference>
<dbReference type="PANTHER" id="PTHR36849">
    <property type="entry name" value="CYTOPLASMIC PROTEIN-RELATED"/>
    <property type="match status" value="1"/>
</dbReference>
<dbReference type="AlphaFoldDB" id="A0A561T4Y8"/>
<dbReference type="Pfam" id="PF22752">
    <property type="entry name" value="DUF488-N3i"/>
    <property type="match status" value="1"/>
</dbReference>
<accession>A0A561T4Y8</accession>
<reference evidence="2 3" key="1">
    <citation type="submission" date="2019-06" db="EMBL/GenBank/DDBJ databases">
        <title>Sequencing the genomes of 1000 actinobacteria strains.</title>
        <authorList>
            <person name="Klenk H.-P."/>
        </authorList>
    </citation>
    <scope>NUCLEOTIDE SEQUENCE [LARGE SCALE GENOMIC DNA]</scope>
    <source>
        <strain evidence="2 3">DSM 45671</strain>
    </source>
</reference>
<dbReference type="EMBL" id="VIWU01000001">
    <property type="protein sequence ID" value="TWF82176.1"/>
    <property type="molecule type" value="Genomic_DNA"/>
</dbReference>
<evidence type="ECO:0000313" key="3">
    <source>
        <dbReference type="Proteomes" id="UP000321261"/>
    </source>
</evidence>
<protein>
    <submittedName>
        <fullName evidence="2">Uncharacterized protein YeaO (DUF488 family)</fullName>
    </submittedName>
</protein>
<sequence length="153" mass="17580">MRGDMSFAERVWENEGGHLRRPEKTATAPPGPASVRVRRIYEPATELDGIRVLVDRLWPRGMSKSRAEIDEWCRDIAPSTALRRWYAHDPQRFTEFRRRYRRELATGEQAAALLHLTELADGRTLTLLTASRDPKISEAMVLAELLENGPRSR</sequence>
<keyword evidence="3" id="KW-1185">Reference proteome</keyword>
<name>A0A561T4Y8_9PSEU</name>
<organism evidence="2 3">
    <name type="scientific">Pseudonocardia hierapolitana</name>
    <dbReference type="NCBI Taxonomy" id="1128676"/>
    <lineage>
        <taxon>Bacteria</taxon>
        <taxon>Bacillati</taxon>
        <taxon>Actinomycetota</taxon>
        <taxon>Actinomycetes</taxon>
        <taxon>Pseudonocardiales</taxon>
        <taxon>Pseudonocardiaceae</taxon>
        <taxon>Pseudonocardia</taxon>
    </lineage>
</organism>
<feature type="region of interest" description="Disordered" evidence="1">
    <location>
        <begin position="13"/>
        <end position="32"/>
    </location>
</feature>
<evidence type="ECO:0000313" key="2">
    <source>
        <dbReference type="EMBL" id="TWF82176.1"/>
    </source>
</evidence>
<gene>
    <name evidence="2" type="ORF">FHX44_118121</name>
</gene>
<comment type="caution">
    <text evidence="2">The sequence shown here is derived from an EMBL/GenBank/DDBJ whole genome shotgun (WGS) entry which is preliminary data.</text>
</comment>
<evidence type="ECO:0000256" key="1">
    <source>
        <dbReference type="SAM" id="MobiDB-lite"/>
    </source>
</evidence>
<feature type="compositionally biased region" description="Basic and acidic residues" evidence="1">
    <location>
        <begin position="13"/>
        <end position="24"/>
    </location>
</feature>
<dbReference type="RefSeq" id="WP_246170849.1">
    <property type="nucleotide sequence ID" value="NZ_VIWU01000001.1"/>
</dbReference>
<proteinExistence type="predicted"/>